<evidence type="ECO:0000313" key="11">
    <source>
        <dbReference type="EMBL" id="OIN96185.1"/>
    </source>
</evidence>
<dbReference type="InterPro" id="IPR011034">
    <property type="entry name" value="Formyl_transferase-like_C_sf"/>
</dbReference>
<dbReference type="Gene3D" id="3.40.50.170">
    <property type="entry name" value="Formyl transferase, N-terminal domain"/>
    <property type="match status" value="1"/>
</dbReference>
<evidence type="ECO:0000259" key="9">
    <source>
        <dbReference type="Pfam" id="PF00551"/>
    </source>
</evidence>
<comment type="similarity">
    <text evidence="2 8">Belongs to the Fmt family.</text>
</comment>
<dbReference type="GO" id="GO:0004479">
    <property type="term" value="F:methionyl-tRNA formyltransferase activity"/>
    <property type="evidence" value="ECO:0007669"/>
    <property type="project" value="UniProtKB-UniRule"/>
</dbReference>
<comment type="function">
    <text evidence="1 8">Attaches a formyl group to the free amino group of methionyl-tRNA(fMet). The formyl group appears to play a dual role in the initiator identity of N-formylmethionyl-tRNA by promoting its recognition by IF2 and preventing the misappropriation of this tRNA by the elongation apparatus.</text>
</comment>
<dbReference type="CDD" id="cd08704">
    <property type="entry name" value="Met_tRNA_FMT_C"/>
    <property type="match status" value="1"/>
</dbReference>
<dbReference type="Gene3D" id="3.10.25.10">
    <property type="entry name" value="Formyl transferase, C-terminal domain"/>
    <property type="match status" value="1"/>
</dbReference>
<feature type="binding site" evidence="8">
    <location>
        <begin position="106"/>
        <end position="109"/>
    </location>
    <ligand>
        <name>(6S)-5,6,7,8-tetrahydrofolate</name>
        <dbReference type="ChEBI" id="CHEBI:57453"/>
    </ligand>
</feature>
<dbReference type="HAMAP" id="MF_00182">
    <property type="entry name" value="Formyl_trans"/>
    <property type="match status" value="1"/>
</dbReference>
<dbReference type="Pfam" id="PF00551">
    <property type="entry name" value="Formyl_trans_N"/>
    <property type="match status" value="1"/>
</dbReference>
<dbReference type="InterPro" id="IPR002376">
    <property type="entry name" value="Formyl_transf_N"/>
</dbReference>
<accession>A0A1J4S9S1</accession>
<dbReference type="Pfam" id="PF02911">
    <property type="entry name" value="Formyl_trans_C"/>
    <property type="match status" value="1"/>
</dbReference>
<dbReference type="AlphaFoldDB" id="A0A1J4S9S1"/>
<dbReference type="PANTHER" id="PTHR11138">
    <property type="entry name" value="METHIONYL-TRNA FORMYLTRANSFERASE"/>
    <property type="match status" value="1"/>
</dbReference>
<evidence type="ECO:0000256" key="1">
    <source>
        <dbReference type="ARBA" id="ARBA00002606"/>
    </source>
</evidence>
<protein>
    <recommendedName>
        <fullName evidence="4 8">Methionyl-tRNA formyltransferase</fullName>
        <ecNumber evidence="3 8">2.1.2.9</ecNumber>
    </recommendedName>
</protein>
<comment type="catalytic activity">
    <reaction evidence="7 8">
        <text>L-methionyl-tRNA(fMet) + (6R)-10-formyltetrahydrofolate = N-formyl-L-methionyl-tRNA(fMet) + (6S)-5,6,7,8-tetrahydrofolate + H(+)</text>
        <dbReference type="Rhea" id="RHEA:24380"/>
        <dbReference type="Rhea" id="RHEA-COMP:9952"/>
        <dbReference type="Rhea" id="RHEA-COMP:9953"/>
        <dbReference type="ChEBI" id="CHEBI:15378"/>
        <dbReference type="ChEBI" id="CHEBI:57453"/>
        <dbReference type="ChEBI" id="CHEBI:78530"/>
        <dbReference type="ChEBI" id="CHEBI:78844"/>
        <dbReference type="ChEBI" id="CHEBI:195366"/>
        <dbReference type="EC" id="2.1.2.9"/>
    </reaction>
</comment>
<dbReference type="InterPro" id="IPR044135">
    <property type="entry name" value="Met-tRNA-FMT_C"/>
</dbReference>
<dbReference type="PANTHER" id="PTHR11138:SF5">
    <property type="entry name" value="METHIONYL-TRNA FORMYLTRANSFERASE, MITOCHONDRIAL"/>
    <property type="match status" value="1"/>
</dbReference>
<evidence type="ECO:0000256" key="2">
    <source>
        <dbReference type="ARBA" id="ARBA00010699"/>
    </source>
</evidence>
<dbReference type="InterPro" id="IPR036477">
    <property type="entry name" value="Formyl_transf_N_sf"/>
</dbReference>
<name>A0A1J4S9S1_9BACT</name>
<evidence type="ECO:0000256" key="7">
    <source>
        <dbReference type="ARBA" id="ARBA00048558"/>
    </source>
</evidence>
<dbReference type="EMBL" id="MNUO01000108">
    <property type="protein sequence ID" value="OIN96185.1"/>
    <property type="molecule type" value="Genomic_DNA"/>
</dbReference>
<evidence type="ECO:0000256" key="4">
    <source>
        <dbReference type="ARBA" id="ARBA00016014"/>
    </source>
</evidence>
<evidence type="ECO:0000259" key="10">
    <source>
        <dbReference type="Pfam" id="PF02911"/>
    </source>
</evidence>
<evidence type="ECO:0000256" key="8">
    <source>
        <dbReference type="HAMAP-Rule" id="MF_00182"/>
    </source>
</evidence>
<dbReference type="STRING" id="1817893.AUJ66_07045"/>
<gene>
    <name evidence="8" type="primary">fmt</name>
    <name evidence="11" type="ORF">AUJ66_07045</name>
</gene>
<proteinExistence type="inferred from homology"/>
<keyword evidence="5 8" id="KW-0808">Transferase</keyword>
<dbReference type="InterPro" id="IPR037022">
    <property type="entry name" value="Formyl_trans_C_sf"/>
</dbReference>
<dbReference type="InterPro" id="IPR005794">
    <property type="entry name" value="Fmt"/>
</dbReference>
<dbReference type="SUPFAM" id="SSF50486">
    <property type="entry name" value="FMT C-terminal domain-like"/>
    <property type="match status" value="1"/>
</dbReference>
<dbReference type="InterPro" id="IPR001555">
    <property type="entry name" value="GART_AS"/>
</dbReference>
<organism evidence="11 12">
    <name type="scientific">Candidatus Desantisbacteria bacterium CG1_02_38_46</name>
    <dbReference type="NCBI Taxonomy" id="1817893"/>
    <lineage>
        <taxon>Bacteria</taxon>
        <taxon>Candidatus Desantisiibacteriota</taxon>
    </lineage>
</organism>
<dbReference type="NCBIfam" id="TIGR00460">
    <property type="entry name" value="fmt"/>
    <property type="match status" value="1"/>
</dbReference>
<sequence length="337" mass="37113">MRIVFMGTPEFALPSLNKLIQTHNILCVVTQTDKPKGRGMKLTPPPIKFLAQQLNIPVVQPGKIGEISGYLKSLSPDVIVVVAYGEILSEEILKIPRFGCINLHASLLPELRGPEPIAWSVILGKEKTGLTTMWMDKGVDTGDIILQKEIEILPDDTKGSLEQKMSLTGADFLCETLKMVESSNAPRKKQVRCPPMDIGGIRTPNASIGEGNPIYAPMIKKSDCLIDWSKPAWEIHNLIRGLNPAPSAYTFLEGKRLKIHRTAVNVGQECSGAMTPKGRSIRTVEQGEIIEIKEDEILVATGEGILSLLEIQPEGKRAMSVKDYLQGHSLKERMKFG</sequence>
<evidence type="ECO:0000256" key="5">
    <source>
        <dbReference type="ARBA" id="ARBA00022679"/>
    </source>
</evidence>
<reference evidence="11 12" key="1">
    <citation type="journal article" date="2016" name="Environ. Microbiol.">
        <title>Genomic resolution of a cold subsurface aquifer community provides metabolic insights for novel microbes adapted to high CO concentrations.</title>
        <authorList>
            <person name="Probst A.J."/>
            <person name="Castelle C.J."/>
            <person name="Singh A."/>
            <person name="Brown C.T."/>
            <person name="Anantharaman K."/>
            <person name="Sharon I."/>
            <person name="Hug L.A."/>
            <person name="Burstein D."/>
            <person name="Emerson J.B."/>
            <person name="Thomas B.C."/>
            <person name="Banfield J.F."/>
        </authorList>
    </citation>
    <scope>NUCLEOTIDE SEQUENCE [LARGE SCALE GENOMIC DNA]</scope>
    <source>
        <strain evidence="11">CG1_02_38_46</strain>
    </source>
</reference>
<dbReference type="EC" id="2.1.2.9" evidence="3 8"/>
<comment type="caution">
    <text evidence="11">The sequence shown here is derived from an EMBL/GenBank/DDBJ whole genome shotgun (WGS) entry which is preliminary data.</text>
</comment>
<dbReference type="Proteomes" id="UP000182278">
    <property type="component" value="Unassembled WGS sequence"/>
</dbReference>
<dbReference type="SUPFAM" id="SSF53328">
    <property type="entry name" value="Formyltransferase"/>
    <property type="match status" value="1"/>
</dbReference>
<dbReference type="CDD" id="cd08646">
    <property type="entry name" value="FMT_core_Met-tRNA-FMT_N"/>
    <property type="match status" value="1"/>
</dbReference>
<dbReference type="GO" id="GO:0005829">
    <property type="term" value="C:cytosol"/>
    <property type="evidence" value="ECO:0007669"/>
    <property type="project" value="TreeGrafter"/>
</dbReference>
<feature type="domain" description="Formyl transferase C-terminal" evidence="10">
    <location>
        <begin position="219"/>
        <end position="328"/>
    </location>
</feature>
<evidence type="ECO:0000313" key="12">
    <source>
        <dbReference type="Proteomes" id="UP000182278"/>
    </source>
</evidence>
<dbReference type="InterPro" id="IPR005793">
    <property type="entry name" value="Formyl_trans_C"/>
</dbReference>
<keyword evidence="6 8" id="KW-0648">Protein biosynthesis</keyword>
<dbReference type="PROSITE" id="PS00373">
    <property type="entry name" value="GART"/>
    <property type="match status" value="1"/>
</dbReference>
<dbReference type="InterPro" id="IPR041711">
    <property type="entry name" value="Met-tRNA-FMT_N"/>
</dbReference>
<feature type="domain" description="Formyl transferase N-terminal" evidence="9">
    <location>
        <begin position="1"/>
        <end position="175"/>
    </location>
</feature>
<evidence type="ECO:0000256" key="3">
    <source>
        <dbReference type="ARBA" id="ARBA00012261"/>
    </source>
</evidence>
<evidence type="ECO:0000256" key="6">
    <source>
        <dbReference type="ARBA" id="ARBA00022917"/>
    </source>
</evidence>